<dbReference type="EMBL" id="AP019860">
    <property type="protein sequence ID" value="BBM88274.1"/>
    <property type="molecule type" value="Genomic_DNA"/>
</dbReference>
<dbReference type="Proteomes" id="UP000326354">
    <property type="component" value="Chromosome"/>
</dbReference>
<dbReference type="AlphaFoldDB" id="A0A5S9IUQ6"/>
<organism evidence="1 2">
    <name type="scientific">Uabimicrobium amorphum</name>
    <dbReference type="NCBI Taxonomy" id="2596890"/>
    <lineage>
        <taxon>Bacteria</taxon>
        <taxon>Pseudomonadati</taxon>
        <taxon>Planctomycetota</taxon>
        <taxon>Candidatus Uabimicrobiia</taxon>
        <taxon>Candidatus Uabimicrobiales</taxon>
        <taxon>Candidatus Uabimicrobiaceae</taxon>
        <taxon>Candidatus Uabimicrobium</taxon>
    </lineage>
</organism>
<keyword evidence="2" id="KW-1185">Reference proteome</keyword>
<gene>
    <name evidence="1" type="ORF">UABAM_06695</name>
</gene>
<sequence>MFYSIGLQYKSGGHMRVVKSKTLQAVEAHTEYRGCTFYLEGSHCLDNCVFKNCSFRGQLHHEESKGGLYPTFYNCTFNCETVTAKIIESHFIGEERALLEWVHNLTISPLLTEQNYIALNAKLSQIKTIDLSAYKSYKELPCAWFKRFPTLQSVILPLDIPNIRSSQIHHKLMLLRHAEKDIATHLELMRLPPFG</sequence>
<reference evidence="1 2" key="1">
    <citation type="submission" date="2019-08" db="EMBL/GenBank/DDBJ databases">
        <title>Complete genome sequence of Candidatus Uab amorphum.</title>
        <authorList>
            <person name="Shiratori T."/>
            <person name="Suzuki S."/>
            <person name="Kakizawa Y."/>
            <person name="Ishida K."/>
        </authorList>
    </citation>
    <scope>NUCLEOTIDE SEQUENCE [LARGE SCALE GENOMIC DNA]</scope>
    <source>
        <strain evidence="1 2">SRT547</strain>
    </source>
</reference>
<dbReference type="RefSeq" id="WP_152021892.1">
    <property type="nucleotide sequence ID" value="NZ_AP019860.1"/>
</dbReference>
<accession>A0A5S9IUQ6</accession>
<evidence type="ECO:0000313" key="2">
    <source>
        <dbReference type="Proteomes" id="UP000326354"/>
    </source>
</evidence>
<proteinExistence type="predicted"/>
<name>A0A5S9IUQ6_UABAM</name>
<protein>
    <submittedName>
        <fullName evidence="1">Uncharacterized protein</fullName>
    </submittedName>
</protein>
<dbReference type="KEGG" id="uam:UABAM_06695"/>
<evidence type="ECO:0000313" key="1">
    <source>
        <dbReference type="EMBL" id="BBM88274.1"/>
    </source>
</evidence>